<name>A0ABQ4U0X8_9HYPH</name>
<proteinExistence type="predicted"/>
<dbReference type="EMBL" id="BPRB01000082">
    <property type="protein sequence ID" value="GJE59495.1"/>
    <property type="molecule type" value="Genomic_DNA"/>
</dbReference>
<comment type="caution">
    <text evidence="1">The sequence shown here is derived from an EMBL/GenBank/DDBJ whole genome shotgun (WGS) entry which is preliminary data.</text>
</comment>
<evidence type="ECO:0008006" key="3">
    <source>
        <dbReference type="Google" id="ProtNLM"/>
    </source>
</evidence>
<dbReference type="Gene3D" id="1.20.1220.20">
    <property type="entry name" value="Uncharcterised protein PF01724"/>
    <property type="match status" value="1"/>
</dbReference>
<gene>
    <name evidence="1" type="ORF">MPOCJGCO_1588</name>
</gene>
<evidence type="ECO:0000313" key="1">
    <source>
        <dbReference type="EMBL" id="GJE59495.1"/>
    </source>
</evidence>
<dbReference type="Pfam" id="PF01724">
    <property type="entry name" value="DUF29"/>
    <property type="match status" value="1"/>
</dbReference>
<reference evidence="1" key="2">
    <citation type="submission" date="2021-08" db="EMBL/GenBank/DDBJ databases">
        <authorList>
            <person name="Tani A."/>
            <person name="Ola A."/>
            <person name="Ogura Y."/>
            <person name="Katsura K."/>
            <person name="Hayashi T."/>
        </authorList>
    </citation>
    <scope>NUCLEOTIDE SEQUENCE</scope>
    <source>
        <strain evidence="1">DSM 23632</strain>
    </source>
</reference>
<dbReference type="PANTHER" id="PTHR34235:SF3">
    <property type="entry name" value="SLR1203 PROTEIN"/>
    <property type="match status" value="1"/>
</dbReference>
<keyword evidence="2" id="KW-1185">Reference proteome</keyword>
<dbReference type="RefSeq" id="WP_238182073.1">
    <property type="nucleotide sequence ID" value="NZ_BPRB01000082.1"/>
</dbReference>
<dbReference type="PANTHER" id="PTHR34235">
    <property type="entry name" value="SLR1203 PROTEIN-RELATED"/>
    <property type="match status" value="1"/>
</dbReference>
<organism evidence="1 2">
    <name type="scientific">Methylobacterium trifolii</name>
    <dbReference type="NCBI Taxonomy" id="1003092"/>
    <lineage>
        <taxon>Bacteria</taxon>
        <taxon>Pseudomonadati</taxon>
        <taxon>Pseudomonadota</taxon>
        <taxon>Alphaproteobacteria</taxon>
        <taxon>Hyphomicrobiales</taxon>
        <taxon>Methylobacteriaceae</taxon>
        <taxon>Methylobacterium</taxon>
    </lineage>
</organism>
<accession>A0ABQ4U0X8</accession>
<dbReference type="Proteomes" id="UP001055057">
    <property type="component" value="Unassembled WGS sequence"/>
</dbReference>
<dbReference type="InterPro" id="IPR002636">
    <property type="entry name" value="DUF29"/>
</dbReference>
<reference evidence="1" key="1">
    <citation type="journal article" date="2021" name="Front. Microbiol.">
        <title>Comprehensive Comparative Genomics and Phenotyping of Methylobacterium Species.</title>
        <authorList>
            <person name="Alessa O."/>
            <person name="Ogura Y."/>
            <person name="Fujitani Y."/>
            <person name="Takami H."/>
            <person name="Hayashi T."/>
            <person name="Sahin N."/>
            <person name="Tani A."/>
        </authorList>
    </citation>
    <scope>NUCLEOTIDE SEQUENCE</scope>
    <source>
        <strain evidence="1">DSM 23632</strain>
    </source>
</reference>
<protein>
    <recommendedName>
        <fullName evidence="3">DUF29 domain-containing protein</fullName>
    </recommendedName>
</protein>
<evidence type="ECO:0000313" key="2">
    <source>
        <dbReference type="Proteomes" id="UP001055057"/>
    </source>
</evidence>
<sequence>MDRASLYDDDIVTWSEEQAAAVRALGARPDLSNALDWENVAEEIESLGRSHIQAVESLLLQVMTHLIKRVSAPGSPSIRHWRAEILTFQTSALGHFSRSMRQRIDLDKMWSTAIRIAGAELIAYGNALLPNLPSRCPLRLDDLVADPFEVDAVLQTIAEATITR</sequence>